<proteinExistence type="predicted"/>
<dbReference type="InterPro" id="IPR001387">
    <property type="entry name" value="Cro/C1-type_HTH"/>
</dbReference>
<sequence length="121" mass="13401">MKTLGATLKEARERNGLTLRQVDKATGVSSAYLSQMENDHVKNPSAGVLYKLATLYGEQLNDLMRAAGVVKSAEVEDGKESKETILANQLAFYAKGLTEEDQEEVLEYIKLKIMLHNKKNG</sequence>
<dbReference type="InterPro" id="IPR050807">
    <property type="entry name" value="TransReg_Diox_bact_type"/>
</dbReference>
<feature type="domain" description="HTH cro/C1-type" evidence="2">
    <location>
        <begin position="8"/>
        <end position="63"/>
    </location>
</feature>
<dbReference type="PROSITE" id="PS50943">
    <property type="entry name" value="HTH_CROC1"/>
    <property type="match status" value="1"/>
</dbReference>
<evidence type="ECO:0000256" key="1">
    <source>
        <dbReference type="ARBA" id="ARBA00023125"/>
    </source>
</evidence>
<dbReference type="Gene3D" id="1.10.260.40">
    <property type="entry name" value="lambda repressor-like DNA-binding domains"/>
    <property type="match status" value="1"/>
</dbReference>
<evidence type="ECO:0000259" key="2">
    <source>
        <dbReference type="PROSITE" id="PS50943"/>
    </source>
</evidence>
<dbReference type="GO" id="GO:0003677">
    <property type="term" value="F:DNA binding"/>
    <property type="evidence" value="ECO:0007669"/>
    <property type="project" value="UniProtKB-KW"/>
</dbReference>
<dbReference type="PANTHER" id="PTHR46797">
    <property type="entry name" value="HTH-TYPE TRANSCRIPTIONAL REGULATOR"/>
    <property type="match status" value="1"/>
</dbReference>
<dbReference type="PANTHER" id="PTHR46797:SF1">
    <property type="entry name" value="METHYLPHOSPHONATE SYNTHASE"/>
    <property type="match status" value="1"/>
</dbReference>
<dbReference type="Pfam" id="PF01381">
    <property type="entry name" value="HTH_3"/>
    <property type="match status" value="1"/>
</dbReference>
<gene>
    <name evidence="3" type="ORF">P0Y53_00105</name>
</gene>
<accession>A0AAJ6BFP7</accession>
<keyword evidence="1" id="KW-0238">DNA-binding</keyword>
<dbReference type="GO" id="GO:0005829">
    <property type="term" value="C:cytosol"/>
    <property type="evidence" value="ECO:0007669"/>
    <property type="project" value="TreeGrafter"/>
</dbReference>
<organism evidence="3 4">
    <name type="scientific">Candidatus Pseudobacter hemicellulosilyticus</name>
    <dbReference type="NCBI Taxonomy" id="3121375"/>
    <lineage>
        <taxon>Bacteria</taxon>
        <taxon>Pseudomonadati</taxon>
        <taxon>Bacteroidota</taxon>
        <taxon>Chitinophagia</taxon>
        <taxon>Chitinophagales</taxon>
        <taxon>Chitinophagaceae</taxon>
        <taxon>Pseudobacter</taxon>
    </lineage>
</organism>
<dbReference type="SUPFAM" id="SSF47413">
    <property type="entry name" value="lambda repressor-like DNA-binding domains"/>
    <property type="match status" value="1"/>
</dbReference>
<evidence type="ECO:0000313" key="3">
    <source>
        <dbReference type="EMBL" id="WEK35885.1"/>
    </source>
</evidence>
<evidence type="ECO:0000313" key="4">
    <source>
        <dbReference type="Proteomes" id="UP001220610"/>
    </source>
</evidence>
<dbReference type="AlphaFoldDB" id="A0AAJ6BFP7"/>
<dbReference type="Proteomes" id="UP001220610">
    <property type="component" value="Chromosome"/>
</dbReference>
<dbReference type="CDD" id="cd00093">
    <property type="entry name" value="HTH_XRE"/>
    <property type="match status" value="1"/>
</dbReference>
<protein>
    <submittedName>
        <fullName evidence="3">Transcriptional regulator</fullName>
    </submittedName>
</protein>
<reference evidence="3" key="1">
    <citation type="submission" date="2023-03" db="EMBL/GenBank/DDBJ databases">
        <title>Andean soil-derived lignocellulolytic bacterial consortium as a source of novel taxa and putative plastic-active enzymes.</title>
        <authorList>
            <person name="Diaz-Garcia L."/>
            <person name="Chuvochina M."/>
            <person name="Feuerriegel G."/>
            <person name="Bunk B."/>
            <person name="Sproer C."/>
            <person name="Streit W.R."/>
            <person name="Rodriguez L.M."/>
            <person name="Overmann J."/>
            <person name="Jimenez D.J."/>
        </authorList>
    </citation>
    <scope>NUCLEOTIDE SEQUENCE</scope>
    <source>
        <strain evidence="3">MAG 7</strain>
    </source>
</reference>
<dbReference type="GO" id="GO:0003700">
    <property type="term" value="F:DNA-binding transcription factor activity"/>
    <property type="evidence" value="ECO:0007669"/>
    <property type="project" value="TreeGrafter"/>
</dbReference>
<dbReference type="EMBL" id="CP119311">
    <property type="protein sequence ID" value="WEK35885.1"/>
    <property type="molecule type" value="Genomic_DNA"/>
</dbReference>
<name>A0AAJ6BFP7_9BACT</name>
<dbReference type="SMART" id="SM00530">
    <property type="entry name" value="HTH_XRE"/>
    <property type="match status" value="1"/>
</dbReference>
<dbReference type="InterPro" id="IPR010982">
    <property type="entry name" value="Lambda_DNA-bd_dom_sf"/>
</dbReference>